<reference evidence="3" key="1">
    <citation type="journal article" date="2019" name="Int. J. Syst. Evol. Microbiol.">
        <title>The Global Catalogue of Microorganisms (GCM) 10K type strain sequencing project: providing services to taxonomists for standard genome sequencing and annotation.</title>
        <authorList>
            <consortium name="The Broad Institute Genomics Platform"/>
            <consortium name="The Broad Institute Genome Sequencing Center for Infectious Disease"/>
            <person name="Wu L."/>
            <person name="Ma J."/>
        </authorList>
    </citation>
    <scope>NUCLEOTIDE SEQUENCE [LARGE SCALE GENOMIC DNA]</scope>
    <source>
        <strain evidence="3">JCM 17924</strain>
    </source>
</reference>
<proteinExistence type="predicted"/>
<evidence type="ECO:0000313" key="2">
    <source>
        <dbReference type="EMBL" id="GAA4384357.1"/>
    </source>
</evidence>
<name>A0ABP8J3D5_9BACT</name>
<dbReference type="EMBL" id="BAABHA010000008">
    <property type="protein sequence ID" value="GAA4384357.1"/>
    <property type="molecule type" value="Genomic_DNA"/>
</dbReference>
<keyword evidence="3" id="KW-1185">Reference proteome</keyword>
<protein>
    <submittedName>
        <fullName evidence="2">Uncharacterized protein</fullName>
    </submittedName>
</protein>
<comment type="caution">
    <text evidence="2">The sequence shown here is derived from an EMBL/GenBank/DDBJ whole genome shotgun (WGS) entry which is preliminary data.</text>
</comment>
<dbReference type="Proteomes" id="UP001500454">
    <property type="component" value="Unassembled WGS sequence"/>
</dbReference>
<sequence length="75" mass="8518">MGVVVSATAQLSNRQRMKPPPAVPRPAAPSTWRNVPQVAPTAPPLSRQDRLAYEQCPDPRRYARKHRKHKMVRIP</sequence>
<accession>A0ABP8J3D5</accession>
<evidence type="ECO:0000313" key="3">
    <source>
        <dbReference type="Proteomes" id="UP001500454"/>
    </source>
</evidence>
<feature type="region of interest" description="Disordered" evidence="1">
    <location>
        <begin position="1"/>
        <end position="48"/>
    </location>
</feature>
<organism evidence="2 3">
    <name type="scientific">Hymenobacter koreensis</name>
    <dbReference type="NCBI Taxonomy" id="1084523"/>
    <lineage>
        <taxon>Bacteria</taxon>
        <taxon>Pseudomonadati</taxon>
        <taxon>Bacteroidota</taxon>
        <taxon>Cytophagia</taxon>
        <taxon>Cytophagales</taxon>
        <taxon>Hymenobacteraceae</taxon>
        <taxon>Hymenobacter</taxon>
    </lineage>
</organism>
<gene>
    <name evidence="2" type="ORF">GCM10023186_26480</name>
</gene>
<feature type="compositionally biased region" description="Pro residues" evidence="1">
    <location>
        <begin position="18"/>
        <end position="27"/>
    </location>
</feature>
<evidence type="ECO:0000256" key="1">
    <source>
        <dbReference type="SAM" id="MobiDB-lite"/>
    </source>
</evidence>